<feature type="transmembrane region" description="Helical" evidence="1">
    <location>
        <begin position="12"/>
        <end position="30"/>
    </location>
</feature>
<dbReference type="Proteomes" id="UP001496627">
    <property type="component" value="Unassembled WGS sequence"/>
</dbReference>
<dbReference type="EMBL" id="JBEAAL010000007">
    <property type="protein sequence ID" value="MEQ1405632.1"/>
    <property type="molecule type" value="Genomic_DNA"/>
</dbReference>
<sequence length="191" mass="21567">MFQFLGDLVTSNVGQALLIAALTALAGNYLRPKGKLVWSVSHQHYYNVPRIGADGAFPVRTQQIWIQNLGRKAIEDIEIVLNWKPQHYEVWDPRHYTPGTLPDGRHSIRFPNLSSQEYFTISILDTFNELPIVLAVRWKEGLGKEIRMGPNQVHPRWVLLGLWLILLVGATAIFFGILQAVLYAIALASTP</sequence>
<gene>
    <name evidence="2" type="ORF">ABK249_11875</name>
</gene>
<keyword evidence="1" id="KW-0812">Transmembrane</keyword>
<protein>
    <submittedName>
        <fullName evidence="2">Uncharacterized protein</fullName>
    </submittedName>
</protein>
<accession>A0ABV0M191</accession>
<dbReference type="RefSeq" id="WP_348862937.1">
    <property type="nucleotide sequence ID" value="NZ_JBEAAL010000007.1"/>
</dbReference>
<evidence type="ECO:0000313" key="2">
    <source>
        <dbReference type="EMBL" id="MEQ1405632.1"/>
    </source>
</evidence>
<keyword evidence="1" id="KW-0472">Membrane</keyword>
<evidence type="ECO:0000313" key="3">
    <source>
        <dbReference type="Proteomes" id="UP001496627"/>
    </source>
</evidence>
<evidence type="ECO:0000256" key="1">
    <source>
        <dbReference type="SAM" id="Phobius"/>
    </source>
</evidence>
<organism evidence="2 3">
    <name type="scientific">Neorhizobium phenanthreniclasticum</name>
    <dbReference type="NCBI Taxonomy" id="3157917"/>
    <lineage>
        <taxon>Bacteria</taxon>
        <taxon>Pseudomonadati</taxon>
        <taxon>Pseudomonadota</taxon>
        <taxon>Alphaproteobacteria</taxon>
        <taxon>Hyphomicrobiales</taxon>
        <taxon>Rhizobiaceae</taxon>
        <taxon>Rhizobium/Agrobacterium group</taxon>
        <taxon>Neorhizobium</taxon>
    </lineage>
</organism>
<proteinExistence type="predicted"/>
<reference evidence="2 3" key="1">
    <citation type="submission" date="2024-05" db="EMBL/GenBank/DDBJ databases">
        <title>Neorhizobium sp. Rsf11, a plant growth promoting and heavy metal resistant PAH-degrader.</title>
        <authorList>
            <person name="Golubev S.N."/>
            <person name="Muratova A.Y."/>
            <person name="Markelova M.I."/>
        </authorList>
    </citation>
    <scope>NUCLEOTIDE SEQUENCE [LARGE SCALE GENOMIC DNA]</scope>
    <source>
        <strain evidence="2 3">Rsf11</strain>
    </source>
</reference>
<feature type="transmembrane region" description="Helical" evidence="1">
    <location>
        <begin position="157"/>
        <end position="186"/>
    </location>
</feature>
<comment type="caution">
    <text evidence="2">The sequence shown here is derived from an EMBL/GenBank/DDBJ whole genome shotgun (WGS) entry which is preliminary data.</text>
</comment>
<keyword evidence="3" id="KW-1185">Reference proteome</keyword>
<name>A0ABV0M191_9HYPH</name>
<keyword evidence="1" id="KW-1133">Transmembrane helix</keyword>